<evidence type="ECO:0000259" key="1">
    <source>
        <dbReference type="Pfam" id="PF14028"/>
    </source>
</evidence>
<dbReference type="InterPro" id="IPR023809">
    <property type="entry name" value="Thiopep_bacteriocin_synth_dom"/>
</dbReference>
<dbReference type="OrthoDB" id="1273722at2"/>
<name>A0A239A1K5_9FLAO</name>
<gene>
    <name evidence="2" type="ORF">SAMN06265376_10484</name>
</gene>
<dbReference type="AlphaFoldDB" id="A0A239A1K5"/>
<dbReference type="NCBIfam" id="TIGR03891">
    <property type="entry name" value="thiopep_ocin"/>
    <property type="match status" value="1"/>
</dbReference>
<protein>
    <submittedName>
        <fullName evidence="2">Thiopeptide-type bacteriocin biosynthesis domain-containing protein</fullName>
    </submittedName>
</protein>
<reference evidence="2 3" key="1">
    <citation type="submission" date="2017-06" db="EMBL/GenBank/DDBJ databases">
        <authorList>
            <person name="Kim H.J."/>
            <person name="Triplett B.A."/>
        </authorList>
    </citation>
    <scope>NUCLEOTIDE SEQUENCE [LARGE SCALE GENOMIC DNA]</scope>
    <source>
        <strain evidence="2 3">DSM 25597</strain>
    </source>
</reference>
<evidence type="ECO:0000313" key="2">
    <source>
        <dbReference type="EMBL" id="SNR89440.1"/>
    </source>
</evidence>
<keyword evidence="3" id="KW-1185">Reference proteome</keyword>
<sequence>MPNTQRTFIPGDSWVYYKIYTGTKTSDIVLTEAIKPIAEALYKKGHIDQWFFIRYADPKHHIRVRFHYKDEDAIGIIMKTVYKQLHAFAKADLIWKIQVDTYNREIERYGEKHIETAEQLFSYESDMIVNFLDLVDGEEGEELRWLFAIRALDNMLGDFDYSEDQKLAFMERLKTGFGREFGMNKFLKKQLDDKFRSKREKITFFIDFKAEDRPEYEPLLELLAYKSEQSKPTIDALKKSASDDEIDNYLGSYAHMLMNRMFRSKNRLHEMVVYDLLYRHYKVAWGIRTFKNKKK</sequence>
<dbReference type="Proteomes" id="UP000198379">
    <property type="component" value="Unassembled WGS sequence"/>
</dbReference>
<organism evidence="2 3">
    <name type="scientific">Dokdonia pacifica</name>
    <dbReference type="NCBI Taxonomy" id="1627892"/>
    <lineage>
        <taxon>Bacteria</taxon>
        <taxon>Pseudomonadati</taxon>
        <taxon>Bacteroidota</taxon>
        <taxon>Flavobacteriia</taxon>
        <taxon>Flavobacteriales</taxon>
        <taxon>Flavobacteriaceae</taxon>
        <taxon>Dokdonia</taxon>
    </lineage>
</organism>
<feature type="domain" description="Thiopeptide-type bacteriocin biosynthesis" evidence="1">
    <location>
        <begin position="14"/>
        <end position="281"/>
    </location>
</feature>
<dbReference type="Pfam" id="PF14028">
    <property type="entry name" value="Lant_dehydr_C"/>
    <property type="match status" value="1"/>
</dbReference>
<dbReference type="RefSeq" id="WP_089371902.1">
    <property type="nucleotide sequence ID" value="NZ_BMEP01000007.1"/>
</dbReference>
<accession>A0A239A1K5</accession>
<evidence type="ECO:0000313" key="3">
    <source>
        <dbReference type="Proteomes" id="UP000198379"/>
    </source>
</evidence>
<dbReference type="EMBL" id="FZNY01000004">
    <property type="protein sequence ID" value="SNR89440.1"/>
    <property type="molecule type" value="Genomic_DNA"/>
</dbReference>
<proteinExistence type="predicted"/>